<comment type="subcellular location">
    <subcellularLocation>
        <location evidence="1">Cytoplasm</location>
    </subcellularLocation>
</comment>
<evidence type="ECO:0000256" key="1">
    <source>
        <dbReference type="ARBA" id="ARBA00004496"/>
    </source>
</evidence>
<dbReference type="AlphaFoldDB" id="E4KR68"/>
<dbReference type="HAMAP" id="MF_00365">
    <property type="entry name" value="RecF"/>
    <property type="match status" value="1"/>
</dbReference>
<sequence>MKLKSIHLSHYRNYSNLQLELNDGLTILVGNNAQGKTNLLEAIFLLSVTKSHRTNHDQELIQWGQDFALVEGQVQTENYSYPLSLQISSKGKQAKFNYIDQAKLSSFIGKLNVILFAPEDLQIIKGAPGLRRKFIDTELGQSHPVYLQELLTYHRLLKQRNRYLKDYGRSTKFDDLYFEVLSQQFIEQAVKVIGYRTKFVQDLARLAQEIQEELSGQKDQLTISYDASHSRLNYQEIDQLAQAFTDLFAANQQREKDQGVTLYGPHRDDLSFYLDGKPAQFFGSQGQQRTIVLSLKLAEIELIKELKGHYPVLLLDDVLSELDAHRQ</sequence>
<dbReference type="Gene3D" id="1.20.1050.90">
    <property type="entry name" value="RecF/RecN/SMC, N-terminal domain"/>
    <property type="match status" value="1"/>
</dbReference>
<keyword evidence="6" id="KW-0547">Nucleotide-binding</keyword>
<comment type="similarity">
    <text evidence="2">Belongs to the RecF family.</text>
</comment>
<dbReference type="GO" id="GO:0005737">
    <property type="term" value="C:cytoplasm"/>
    <property type="evidence" value="ECO:0007669"/>
    <property type="project" value="UniProtKB-SubCell"/>
</dbReference>
<dbReference type="GO" id="GO:0003697">
    <property type="term" value="F:single-stranded DNA binding"/>
    <property type="evidence" value="ECO:0007669"/>
    <property type="project" value="InterPro"/>
</dbReference>
<dbReference type="OrthoDB" id="9803889at2"/>
<dbReference type="PANTHER" id="PTHR32182">
    <property type="entry name" value="DNA REPLICATION AND REPAIR PROTEIN RECF"/>
    <property type="match status" value="1"/>
</dbReference>
<dbReference type="STRING" id="908337.HMPREF9257_0784"/>
<keyword evidence="7" id="KW-0227">DNA damage</keyword>
<comment type="caution">
    <text evidence="13">The sequence shown here is derived from an EMBL/GenBank/DDBJ whole genome shotgun (WGS) entry which is preliminary data.</text>
</comment>
<protein>
    <recommendedName>
        <fullName evidence="3">DNA replication and repair protein RecF</fullName>
    </recommendedName>
</protein>
<accession>E4KR68</accession>
<dbReference type="PROSITE" id="PS00617">
    <property type="entry name" value="RECF_1"/>
    <property type="match status" value="1"/>
</dbReference>
<evidence type="ECO:0000256" key="3">
    <source>
        <dbReference type="ARBA" id="ARBA00020170"/>
    </source>
</evidence>
<dbReference type="InterPro" id="IPR003395">
    <property type="entry name" value="RecF/RecN/SMC_N"/>
</dbReference>
<proteinExistence type="inferred from homology"/>
<dbReference type="PANTHER" id="PTHR32182:SF0">
    <property type="entry name" value="DNA REPLICATION AND REPAIR PROTEIN RECF"/>
    <property type="match status" value="1"/>
</dbReference>
<evidence type="ECO:0000313" key="14">
    <source>
        <dbReference type="Proteomes" id="UP000005990"/>
    </source>
</evidence>
<gene>
    <name evidence="13" type="primary">recF</name>
    <name evidence="13" type="ORF">HMPREF9257_0784</name>
</gene>
<evidence type="ECO:0000256" key="7">
    <source>
        <dbReference type="ARBA" id="ARBA00022763"/>
    </source>
</evidence>
<dbReference type="InterPro" id="IPR018078">
    <property type="entry name" value="DNA-binding_RecF_CS"/>
</dbReference>
<keyword evidence="4" id="KW-0963">Cytoplasm</keyword>
<keyword evidence="11" id="KW-0742">SOS response</keyword>
<evidence type="ECO:0000256" key="5">
    <source>
        <dbReference type="ARBA" id="ARBA00022705"/>
    </source>
</evidence>
<reference evidence="13 14" key="1">
    <citation type="submission" date="2010-10" db="EMBL/GenBank/DDBJ databases">
        <authorList>
            <person name="Durkin A.S."/>
            <person name="Madupu R."/>
            <person name="Torralba M."/>
            <person name="Gillis M."/>
            <person name="Methe B."/>
            <person name="Sutton G."/>
            <person name="Nelson K.E."/>
        </authorList>
    </citation>
    <scope>NUCLEOTIDE SEQUENCE [LARGE SCALE GENOMIC DNA]</scope>
    <source>
        <strain evidence="13 14">ACS-139-V-Col8</strain>
    </source>
</reference>
<dbReference type="CDD" id="cd03242">
    <property type="entry name" value="ABC_RecF"/>
    <property type="match status" value="1"/>
</dbReference>
<evidence type="ECO:0000256" key="10">
    <source>
        <dbReference type="ARBA" id="ARBA00023204"/>
    </source>
</evidence>
<evidence type="ECO:0000259" key="12">
    <source>
        <dbReference type="Pfam" id="PF02463"/>
    </source>
</evidence>
<dbReference type="GO" id="GO:0000731">
    <property type="term" value="P:DNA synthesis involved in DNA repair"/>
    <property type="evidence" value="ECO:0007669"/>
    <property type="project" value="TreeGrafter"/>
</dbReference>
<evidence type="ECO:0000313" key="13">
    <source>
        <dbReference type="EMBL" id="EFR30590.1"/>
    </source>
</evidence>
<organism evidence="13 14">
    <name type="scientific">Eremococcus coleocola ACS-139-V-Col8</name>
    <dbReference type="NCBI Taxonomy" id="908337"/>
    <lineage>
        <taxon>Bacteria</taxon>
        <taxon>Bacillati</taxon>
        <taxon>Bacillota</taxon>
        <taxon>Bacilli</taxon>
        <taxon>Lactobacillales</taxon>
        <taxon>Aerococcaceae</taxon>
        <taxon>Eremococcus</taxon>
    </lineage>
</organism>
<evidence type="ECO:0000256" key="6">
    <source>
        <dbReference type="ARBA" id="ARBA00022741"/>
    </source>
</evidence>
<dbReference type="Proteomes" id="UP000005990">
    <property type="component" value="Unassembled WGS sequence"/>
</dbReference>
<dbReference type="InterPro" id="IPR001238">
    <property type="entry name" value="DNA-binding_RecF"/>
</dbReference>
<dbReference type="Gene3D" id="3.40.50.300">
    <property type="entry name" value="P-loop containing nucleotide triphosphate hydrolases"/>
    <property type="match status" value="1"/>
</dbReference>
<dbReference type="EMBL" id="AENN01000017">
    <property type="protein sequence ID" value="EFR30590.1"/>
    <property type="molecule type" value="Genomic_DNA"/>
</dbReference>
<keyword evidence="8" id="KW-0067">ATP-binding</keyword>
<dbReference type="RefSeq" id="WP_006418750.1">
    <property type="nucleotide sequence ID" value="NZ_AENN01000017.1"/>
</dbReference>
<keyword evidence="9" id="KW-0238">DNA-binding</keyword>
<evidence type="ECO:0000256" key="11">
    <source>
        <dbReference type="ARBA" id="ARBA00023236"/>
    </source>
</evidence>
<name>E4KR68_9LACT</name>
<feature type="non-terminal residue" evidence="13">
    <location>
        <position position="327"/>
    </location>
</feature>
<dbReference type="GO" id="GO:0006260">
    <property type="term" value="P:DNA replication"/>
    <property type="evidence" value="ECO:0007669"/>
    <property type="project" value="UniProtKB-KW"/>
</dbReference>
<dbReference type="Pfam" id="PF02463">
    <property type="entry name" value="SMC_N"/>
    <property type="match status" value="1"/>
</dbReference>
<evidence type="ECO:0000256" key="9">
    <source>
        <dbReference type="ARBA" id="ARBA00023125"/>
    </source>
</evidence>
<keyword evidence="14" id="KW-1185">Reference proteome</keyword>
<keyword evidence="10" id="KW-0234">DNA repair</keyword>
<dbReference type="InterPro" id="IPR027417">
    <property type="entry name" value="P-loop_NTPase"/>
</dbReference>
<dbReference type="GO" id="GO:0005524">
    <property type="term" value="F:ATP binding"/>
    <property type="evidence" value="ECO:0007669"/>
    <property type="project" value="UniProtKB-KW"/>
</dbReference>
<dbReference type="NCBIfam" id="TIGR00611">
    <property type="entry name" value="recf"/>
    <property type="match status" value="1"/>
</dbReference>
<feature type="domain" description="RecF/RecN/SMC N-terminal" evidence="12">
    <location>
        <begin position="3"/>
        <end position="326"/>
    </location>
</feature>
<dbReference type="SUPFAM" id="SSF52540">
    <property type="entry name" value="P-loop containing nucleoside triphosphate hydrolases"/>
    <property type="match status" value="1"/>
</dbReference>
<evidence type="ECO:0000256" key="2">
    <source>
        <dbReference type="ARBA" id="ARBA00008016"/>
    </source>
</evidence>
<evidence type="ECO:0000256" key="4">
    <source>
        <dbReference type="ARBA" id="ARBA00022490"/>
    </source>
</evidence>
<keyword evidence="5" id="KW-0235">DNA replication</keyword>
<dbReference type="eggNOG" id="COG1195">
    <property type="taxonomic scope" value="Bacteria"/>
</dbReference>
<dbReference type="GO" id="GO:0009432">
    <property type="term" value="P:SOS response"/>
    <property type="evidence" value="ECO:0007669"/>
    <property type="project" value="UniProtKB-KW"/>
</dbReference>
<evidence type="ECO:0000256" key="8">
    <source>
        <dbReference type="ARBA" id="ARBA00022840"/>
    </source>
</evidence>
<dbReference type="GO" id="GO:0006302">
    <property type="term" value="P:double-strand break repair"/>
    <property type="evidence" value="ECO:0007669"/>
    <property type="project" value="TreeGrafter"/>
</dbReference>
<dbReference type="InterPro" id="IPR042174">
    <property type="entry name" value="RecF_2"/>
</dbReference>